<dbReference type="OrthoDB" id="10262413at2759"/>
<dbReference type="InterPro" id="IPR001509">
    <property type="entry name" value="Epimerase_deHydtase"/>
</dbReference>
<keyword evidence="3" id="KW-1185">Reference proteome</keyword>
<dbReference type="AlphaFoldDB" id="A0A0U5GTE3"/>
<dbReference type="GO" id="GO:0004029">
    <property type="term" value="F:aldehyde dehydrogenase (NAD+) activity"/>
    <property type="evidence" value="ECO:0007669"/>
    <property type="project" value="TreeGrafter"/>
</dbReference>
<protein>
    <recommendedName>
        <fullName evidence="1">NAD-dependent epimerase/dehydratase domain-containing protein</fullName>
    </recommendedName>
</protein>
<gene>
    <name evidence="2" type="ORF">ASPCAL09515</name>
</gene>
<dbReference type="EMBL" id="CDMC01000007">
    <property type="protein sequence ID" value="CEN62886.1"/>
    <property type="molecule type" value="Genomic_DNA"/>
</dbReference>
<dbReference type="InterPro" id="IPR036291">
    <property type="entry name" value="NAD(P)-bd_dom_sf"/>
</dbReference>
<proteinExistence type="predicted"/>
<dbReference type="Proteomes" id="UP000054771">
    <property type="component" value="Unassembled WGS sequence"/>
</dbReference>
<dbReference type="PANTHER" id="PTHR48079">
    <property type="entry name" value="PROTEIN YEEZ"/>
    <property type="match status" value="1"/>
</dbReference>
<evidence type="ECO:0000313" key="2">
    <source>
        <dbReference type="EMBL" id="CEN62886.1"/>
    </source>
</evidence>
<accession>A0A0U5GTE3</accession>
<evidence type="ECO:0000313" key="3">
    <source>
        <dbReference type="Proteomes" id="UP000054771"/>
    </source>
</evidence>
<dbReference type="InterPro" id="IPR051783">
    <property type="entry name" value="NAD(P)-dependent_oxidoreduct"/>
</dbReference>
<dbReference type="Gene3D" id="3.40.50.720">
    <property type="entry name" value="NAD(P)-binding Rossmann-like Domain"/>
    <property type="match status" value="1"/>
</dbReference>
<dbReference type="OMA" id="IPRTIGW"/>
<dbReference type="Pfam" id="PF01370">
    <property type="entry name" value="Epimerase"/>
    <property type="match status" value="1"/>
</dbReference>
<name>A0A0U5GTE3_ASPCI</name>
<organism evidence="2 3">
    <name type="scientific">Aspergillus calidoustus</name>
    <dbReference type="NCBI Taxonomy" id="454130"/>
    <lineage>
        <taxon>Eukaryota</taxon>
        <taxon>Fungi</taxon>
        <taxon>Dikarya</taxon>
        <taxon>Ascomycota</taxon>
        <taxon>Pezizomycotina</taxon>
        <taxon>Eurotiomycetes</taxon>
        <taxon>Eurotiomycetidae</taxon>
        <taxon>Eurotiales</taxon>
        <taxon>Aspergillaceae</taxon>
        <taxon>Aspergillus</taxon>
        <taxon>Aspergillus subgen. Nidulantes</taxon>
    </lineage>
</organism>
<evidence type="ECO:0000259" key="1">
    <source>
        <dbReference type="Pfam" id="PF01370"/>
    </source>
</evidence>
<dbReference type="STRING" id="454130.A0A0U5GTE3"/>
<feature type="domain" description="NAD-dependent epimerase/dehydratase" evidence="1">
    <location>
        <begin position="5"/>
        <end position="240"/>
    </location>
</feature>
<dbReference type="GO" id="GO:0005737">
    <property type="term" value="C:cytoplasm"/>
    <property type="evidence" value="ECO:0007669"/>
    <property type="project" value="TreeGrafter"/>
</dbReference>
<sequence>MSSKILITGAAGYIGGSLIADFLSQSGSWSGSTPFPISKDRIVAAVRSQEQAVALSKLDIPVLQLDLADKEALAAAILDYNIDIIVHTTSAIDPTAALHLIDALGKQARISGRKVYFIHTSGISAFYSSTGWPPGKFRDTDAVFETEKQLAQSYSIRNTDVSVIMHAAKRGVTSFVVVPSLVYGKGTGEWNKLSVVLPVYIQAALSQKAVYRFPENPKVSAVHISDLTALYRLIITKILRGEGDTIPRDMKGYYFALAHDVFLGDVLNHLALTLKSRGLATDAKTQFYPSDQAAADSLGVPEQFVQTLWNSGDHMVAEIPRTIGWRPAWTKEQFFENIGGEIDAVLELGKAKSGLIDSLFSAAQG</sequence>
<dbReference type="PANTHER" id="PTHR48079:SF6">
    <property type="entry name" value="NAD(P)-BINDING DOMAIN-CONTAINING PROTEIN-RELATED"/>
    <property type="match status" value="1"/>
</dbReference>
<reference evidence="3" key="1">
    <citation type="journal article" date="2016" name="Genome Announc.">
        <title>Draft genome sequences of fungus Aspergillus calidoustus.</title>
        <authorList>
            <person name="Horn F."/>
            <person name="Linde J."/>
            <person name="Mattern D.J."/>
            <person name="Walther G."/>
            <person name="Guthke R."/>
            <person name="Scherlach K."/>
            <person name="Martin K."/>
            <person name="Brakhage A.A."/>
            <person name="Petzke L."/>
            <person name="Valiante V."/>
        </authorList>
    </citation>
    <scope>NUCLEOTIDE SEQUENCE [LARGE SCALE GENOMIC DNA]</scope>
    <source>
        <strain evidence="3">SF006504</strain>
    </source>
</reference>
<dbReference type="SUPFAM" id="SSF51735">
    <property type="entry name" value="NAD(P)-binding Rossmann-fold domains"/>
    <property type="match status" value="1"/>
</dbReference>